<dbReference type="InterPro" id="IPR036390">
    <property type="entry name" value="WH_DNA-bd_sf"/>
</dbReference>
<dbReference type="PANTHER" id="PTHR30154:SF34">
    <property type="entry name" value="TRANSCRIPTIONAL REGULATOR AZLB"/>
    <property type="match status" value="1"/>
</dbReference>
<dbReference type="InterPro" id="IPR011991">
    <property type="entry name" value="ArsR-like_HTH"/>
</dbReference>
<dbReference type="Pfam" id="PF01037">
    <property type="entry name" value="AsnC_trans_reg"/>
    <property type="match status" value="1"/>
</dbReference>
<dbReference type="InterPro" id="IPR011008">
    <property type="entry name" value="Dimeric_a/b-barrel"/>
</dbReference>
<dbReference type="SUPFAM" id="SSF54909">
    <property type="entry name" value="Dimeric alpha+beta barrel"/>
    <property type="match status" value="1"/>
</dbReference>
<reference evidence="5 6" key="1">
    <citation type="journal article" name="Nat. Commun.">
        <title>Undinarchaeota illuminate DPANN phylogeny and the impact of gene transfer on archaeal evolution.</title>
        <authorList>
            <person name="Dombrowski N."/>
            <person name="Williams T.A."/>
            <person name="Sun J."/>
            <person name="Woodcroft B.J."/>
            <person name="Lee J.H."/>
            <person name="Minh B.Q."/>
            <person name="Rinke C."/>
            <person name="Spang A."/>
        </authorList>
    </citation>
    <scope>NUCLEOTIDE SEQUENCE [LARGE SCALE GENOMIC DNA]</scope>
    <source>
        <strain evidence="5">MAG_bin1129</strain>
    </source>
</reference>
<dbReference type="Gene3D" id="3.30.70.920">
    <property type="match status" value="1"/>
</dbReference>
<dbReference type="AlphaFoldDB" id="A0A832UZD2"/>
<dbReference type="GO" id="GO:0005829">
    <property type="term" value="C:cytosol"/>
    <property type="evidence" value="ECO:0007669"/>
    <property type="project" value="TreeGrafter"/>
</dbReference>
<proteinExistence type="predicted"/>
<dbReference type="PANTHER" id="PTHR30154">
    <property type="entry name" value="LEUCINE-RESPONSIVE REGULATORY PROTEIN"/>
    <property type="match status" value="1"/>
</dbReference>
<dbReference type="InterPro" id="IPR036388">
    <property type="entry name" value="WH-like_DNA-bd_sf"/>
</dbReference>
<accession>A0A832UZD2</accession>
<gene>
    <name evidence="5" type="ORF">H1016_00960</name>
</gene>
<name>A0A832UZD2_9ARCH</name>
<evidence type="ECO:0000256" key="1">
    <source>
        <dbReference type="ARBA" id="ARBA00023015"/>
    </source>
</evidence>
<feature type="domain" description="HTH asnC-type" evidence="4">
    <location>
        <begin position="3"/>
        <end position="64"/>
    </location>
</feature>
<dbReference type="InterPro" id="IPR019888">
    <property type="entry name" value="Tscrpt_reg_AsnC-like"/>
</dbReference>
<dbReference type="GO" id="GO:0043200">
    <property type="term" value="P:response to amino acid"/>
    <property type="evidence" value="ECO:0007669"/>
    <property type="project" value="TreeGrafter"/>
</dbReference>
<sequence>MDIDQTNVKLLRALRDDARRSLREIAKELGVSTVTVINRMKNLRGEGVIKGFSAHIDPKKVGFELTAVISLKAKGKMLLPVQEKIAKDPHVCGVYDVTGDFDSVIVARFKNVNDLNNFIKKTLALEGIDRTYTQVALNVIKEDFGVNL</sequence>
<dbReference type="CDD" id="cd00090">
    <property type="entry name" value="HTH_ARSR"/>
    <property type="match status" value="1"/>
</dbReference>
<protein>
    <submittedName>
        <fullName evidence="5">Lrp/AsnC family transcriptional regulator</fullName>
    </submittedName>
</protein>
<dbReference type="Proteomes" id="UP000646946">
    <property type="component" value="Unassembled WGS sequence"/>
</dbReference>
<dbReference type="PRINTS" id="PR00033">
    <property type="entry name" value="HTHASNC"/>
</dbReference>
<evidence type="ECO:0000313" key="5">
    <source>
        <dbReference type="EMBL" id="HIK00094.1"/>
    </source>
</evidence>
<dbReference type="PROSITE" id="PS50956">
    <property type="entry name" value="HTH_ASNC_2"/>
    <property type="match status" value="1"/>
</dbReference>
<evidence type="ECO:0000259" key="4">
    <source>
        <dbReference type="PROSITE" id="PS50956"/>
    </source>
</evidence>
<dbReference type="InterPro" id="IPR000485">
    <property type="entry name" value="AsnC-type_HTH_dom"/>
</dbReference>
<dbReference type="Pfam" id="PF13404">
    <property type="entry name" value="HTH_AsnC-type"/>
    <property type="match status" value="1"/>
</dbReference>
<comment type="caution">
    <text evidence="5">The sequence shown here is derived from an EMBL/GenBank/DDBJ whole genome shotgun (WGS) entry which is preliminary data.</text>
</comment>
<dbReference type="Gene3D" id="1.10.10.10">
    <property type="entry name" value="Winged helix-like DNA-binding domain superfamily/Winged helix DNA-binding domain"/>
    <property type="match status" value="1"/>
</dbReference>
<keyword evidence="2" id="KW-0238">DNA-binding</keyword>
<evidence type="ECO:0000256" key="2">
    <source>
        <dbReference type="ARBA" id="ARBA00023125"/>
    </source>
</evidence>
<keyword evidence="3" id="KW-0804">Transcription</keyword>
<keyword evidence="1" id="KW-0805">Transcription regulation</keyword>
<dbReference type="SUPFAM" id="SSF46785">
    <property type="entry name" value="Winged helix' DNA-binding domain"/>
    <property type="match status" value="1"/>
</dbReference>
<dbReference type="InterPro" id="IPR019887">
    <property type="entry name" value="Tscrpt_reg_AsnC/Lrp_C"/>
</dbReference>
<dbReference type="EMBL" id="DVAB01000008">
    <property type="protein sequence ID" value="HIK00094.1"/>
    <property type="molecule type" value="Genomic_DNA"/>
</dbReference>
<evidence type="ECO:0000313" key="6">
    <source>
        <dbReference type="Proteomes" id="UP000646946"/>
    </source>
</evidence>
<keyword evidence="6" id="KW-1185">Reference proteome</keyword>
<dbReference type="SMART" id="SM00344">
    <property type="entry name" value="HTH_ASNC"/>
    <property type="match status" value="1"/>
</dbReference>
<organism evidence="5 6">
    <name type="scientific">Candidatus Naiadarchaeum limnaeum</name>
    <dbReference type="NCBI Taxonomy" id="2756139"/>
    <lineage>
        <taxon>Archaea</taxon>
        <taxon>Candidatus Undinarchaeota</taxon>
        <taxon>Candidatus Undinarchaeia</taxon>
        <taxon>Candidatus Naiadarchaeales</taxon>
        <taxon>Candidatus Naiadarchaeaceae</taxon>
        <taxon>Candidatus Naiadarchaeum</taxon>
    </lineage>
</organism>
<evidence type="ECO:0000256" key="3">
    <source>
        <dbReference type="ARBA" id="ARBA00023163"/>
    </source>
</evidence>
<dbReference type="GO" id="GO:0043565">
    <property type="term" value="F:sequence-specific DNA binding"/>
    <property type="evidence" value="ECO:0007669"/>
    <property type="project" value="InterPro"/>
</dbReference>